<dbReference type="Gene3D" id="3.30.540.10">
    <property type="entry name" value="Fructose-1,6-Bisphosphatase, subunit A, domain 1"/>
    <property type="match status" value="1"/>
</dbReference>
<dbReference type="CDD" id="cd01638">
    <property type="entry name" value="CysQ"/>
    <property type="match status" value="1"/>
</dbReference>
<comment type="cofactor">
    <cofactor evidence="1">
        <name>Mg(2+)</name>
        <dbReference type="ChEBI" id="CHEBI:18420"/>
    </cofactor>
</comment>
<dbReference type="Pfam" id="PF00459">
    <property type="entry name" value="Inositol_P"/>
    <property type="match status" value="1"/>
</dbReference>
<feature type="binding site" evidence="1">
    <location>
        <position position="57"/>
    </location>
    <ligand>
        <name>Mg(2+)</name>
        <dbReference type="ChEBI" id="CHEBI:18420"/>
        <label>1</label>
        <note>catalytic</note>
    </ligand>
</feature>
<dbReference type="InterPro" id="IPR050725">
    <property type="entry name" value="CysQ/Inositol_MonoPase"/>
</dbReference>
<dbReference type="EMBL" id="JAAGOB010000003">
    <property type="protein sequence ID" value="NED95071.1"/>
    <property type="molecule type" value="Genomic_DNA"/>
</dbReference>
<sequence>MATRLAHEAGALLLDVRRRDGGHLDAASLRAAGDRSAQEFLAAALASARPADAVLSEEAADDLARLEAERVWIIDPLDGTKEYAEGRSDWAVHVALWERGELAAGAVALPGRAVTLSTDPAPEVPSTRRGSDEQPWRIAVSRSRAPAVAENVARVLPAELVPMGSAGYKVASVVLGEADGYVHAGGQYQWDSAAPVAVARAAGLHASRLDGSPLRYNDANPYLPDLLVARPELADALLAASSGSATDPAPAVRSHT</sequence>
<dbReference type="PRINTS" id="PR00377">
    <property type="entry name" value="IMPHPHTASES"/>
</dbReference>
<feature type="binding site" evidence="1">
    <location>
        <position position="75"/>
    </location>
    <ligand>
        <name>Mg(2+)</name>
        <dbReference type="ChEBI" id="CHEBI:18420"/>
        <label>1</label>
        <note>catalytic</note>
    </ligand>
</feature>
<comment type="caution">
    <text evidence="2">The sequence shown here is derived from an EMBL/GenBank/DDBJ whole genome shotgun (WGS) entry which is preliminary data.</text>
</comment>
<protein>
    <submittedName>
        <fullName evidence="2">3'(2'),5'-bisphosphate nucleotidase CysQ</fullName>
    </submittedName>
</protein>
<name>A0A6N9YJ48_9ACTN</name>
<feature type="binding site" evidence="1">
    <location>
        <position position="191"/>
    </location>
    <ligand>
        <name>Mg(2+)</name>
        <dbReference type="ChEBI" id="CHEBI:18420"/>
        <label>1</label>
        <note>catalytic</note>
    </ligand>
</feature>
<keyword evidence="1" id="KW-0460">Magnesium</keyword>
<dbReference type="GO" id="GO:0000103">
    <property type="term" value="P:sulfate assimilation"/>
    <property type="evidence" value="ECO:0007669"/>
    <property type="project" value="TreeGrafter"/>
</dbReference>
<reference evidence="2 3" key="1">
    <citation type="submission" date="2020-02" db="EMBL/GenBank/DDBJ databases">
        <authorList>
            <person name="Li X.-J."/>
            <person name="Feng X.-M."/>
        </authorList>
    </citation>
    <scope>NUCLEOTIDE SEQUENCE [LARGE SCALE GENOMIC DNA]</scope>
    <source>
        <strain evidence="2 3">CGMCC 4.7225</strain>
    </source>
</reference>
<gene>
    <name evidence="2" type="ORF">G1H11_07065</name>
</gene>
<dbReference type="Proteomes" id="UP000469185">
    <property type="component" value="Unassembled WGS sequence"/>
</dbReference>
<evidence type="ECO:0000313" key="2">
    <source>
        <dbReference type="EMBL" id="NED95071.1"/>
    </source>
</evidence>
<dbReference type="GO" id="GO:0008441">
    <property type="term" value="F:3'(2'),5'-bisphosphate nucleotidase activity"/>
    <property type="evidence" value="ECO:0007669"/>
    <property type="project" value="TreeGrafter"/>
</dbReference>
<dbReference type="AlphaFoldDB" id="A0A6N9YJ48"/>
<accession>A0A6N9YJ48</accession>
<dbReference type="InterPro" id="IPR000760">
    <property type="entry name" value="Inositol_monophosphatase-like"/>
</dbReference>
<proteinExistence type="predicted"/>
<evidence type="ECO:0000313" key="3">
    <source>
        <dbReference type="Proteomes" id="UP000469185"/>
    </source>
</evidence>
<feature type="binding site" evidence="1">
    <location>
        <position position="78"/>
    </location>
    <ligand>
        <name>Mg(2+)</name>
        <dbReference type="ChEBI" id="CHEBI:18420"/>
        <label>1</label>
        <note>catalytic</note>
    </ligand>
</feature>
<dbReference type="PANTHER" id="PTHR43028:SF5">
    <property type="entry name" value="3'(2'),5'-BISPHOSPHATE NUCLEOTIDASE 1"/>
    <property type="match status" value="1"/>
</dbReference>
<dbReference type="SUPFAM" id="SSF56655">
    <property type="entry name" value="Carbohydrate phosphatase"/>
    <property type="match status" value="1"/>
</dbReference>
<evidence type="ECO:0000256" key="1">
    <source>
        <dbReference type="PIRSR" id="PIRSR600760-2"/>
    </source>
</evidence>
<dbReference type="PANTHER" id="PTHR43028">
    <property type="entry name" value="3'(2'),5'-BISPHOSPHATE NUCLEOTIDASE 1"/>
    <property type="match status" value="1"/>
</dbReference>
<dbReference type="GO" id="GO:0050427">
    <property type="term" value="P:3'-phosphoadenosine 5'-phosphosulfate metabolic process"/>
    <property type="evidence" value="ECO:0007669"/>
    <property type="project" value="TreeGrafter"/>
</dbReference>
<organism evidence="2 3">
    <name type="scientific">Phytoactinopolyspora alkaliphila</name>
    <dbReference type="NCBI Taxonomy" id="1783498"/>
    <lineage>
        <taxon>Bacteria</taxon>
        <taxon>Bacillati</taxon>
        <taxon>Actinomycetota</taxon>
        <taxon>Actinomycetes</taxon>
        <taxon>Jiangellales</taxon>
        <taxon>Jiangellaceae</taxon>
        <taxon>Phytoactinopolyspora</taxon>
    </lineage>
</organism>
<keyword evidence="1" id="KW-0479">Metal-binding</keyword>
<keyword evidence="3" id="KW-1185">Reference proteome</keyword>
<dbReference type="GO" id="GO:0046872">
    <property type="term" value="F:metal ion binding"/>
    <property type="evidence" value="ECO:0007669"/>
    <property type="project" value="UniProtKB-KW"/>
</dbReference>
<dbReference type="Gene3D" id="3.40.190.80">
    <property type="match status" value="1"/>
</dbReference>
<feature type="binding site" evidence="1">
    <location>
        <position position="77"/>
    </location>
    <ligand>
        <name>Mg(2+)</name>
        <dbReference type="ChEBI" id="CHEBI:18420"/>
        <label>1</label>
        <note>catalytic</note>
    </ligand>
</feature>